<evidence type="ECO:0000259" key="9">
    <source>
        <dbReference type="Pfam" id="PF01850"/>
    </source>
</evidence>
<dbReference type="InterPro" id="IPR022907">
    <property type="entry name" value="VapC_family"/>
</dbReference>
<protein>
    <recommendedName>
        <fullName evidence="8">Ribonuclease VapC</fullName>
        <shortName evidence="8">RNase VapC</shortName>
        <ecNumber evidence="8">3.1.-.-</ecNumber>
    </recommendedName>
    <alternativeName>
        <fullName evidence="8">Toxin VapC</fullName>
    </alternativeName>
</protein>
<dbReference type="PANTHER" id="PTHR33653:SF1">
    <property type="entry name" value="RIBONUCLEASE VAPC2"/>
    <property type="match status" value="1"/>
</dbReference>
<accession>A0ABN2NZZ1</accession>
<evidence type="ECO:0000256" key="2">
    <source>
        <dbReference type="ARBA" id="ARBA00022649"/>
    </source>
</evidence>
<dbReference type="InterPro" id="IPR002716">
    <property type="entry name" value="PIN_dom"/>
</dbReference>
<evidence type="ECO:0000256" key="1">
    <source>
        <dbReference type="ARBA" id="ARBA00001946"/>
    </source>
</evidence>
<dbReference type="InterPro" id="IPR029060">
    <property type="entry name" value="PIN-like_dom_sf"/>
</dbReference>
<dbReference type="RefSeq" id="WP_344260221.1">
    <property type="nucleotide sequence ID" value="NZ_BAAAMJ010000015.1"/>
</dbReference>
<dbReference type="Pfam" id="PF01850">
    <property type="entry name" value="PIN"/>
    <property type="match status" value="1"/>
</dbReference>
<dbReference type="Gene3D" id="3.40.50.1010">
    <property type="entry name" value="5'-nuclease"/>
    <property type="match status" value="1"/>
</dbReference>
<evidence type="ECO:0000256" key="7">
    <source>
        <dbReference type="ARBA" id="ARBA00038093"/>
    </source>
</evidence>
<evidence type="ECO:0000313" key="10">
    <source>
        <dbReference type="EMBL" id="GAA1908659.1"/>
    </source>
</evidence>
<name>A0ABN2NZZ1_9ACTN</name>
<keyword evidence="8" id="KW-0800">Toxin</keyword>
<keyword evidence="2 8" id="KW-1277">Toxin-antitoxin system</keyword>
<comment type="function">
    <text evidence="8">Toxic component of a toxin-antitoxin (TA) system. An RNase.</text>
</comment>
<keyword evidence="6 8" id="KW-0460">Magnesium</keyword>
<dbReference type="Proteomes" id="UP001501303">
    <property type="component" value="Unassembled WGS sequence"/>
</dbReference>
<dbReference type="EMBL" id="BAAAMJ010000015">
    <property type="protein sequence ID" value="GAA1908659.1"/>
    <property type="molecule type" value="Genomic_DNA"/>
</dbReference>
<keyword evidence="4 8" id="KW-0479">Metal-binding</keyword>
<evidence type="ECO:0000256" key="4">
    <source>
        <dbReference type="ARBA" id="ARBA00022723"/>
    </source>
</evidence>
<evidence type="ECO:0000256" key="8">
    <source>
        <dbReference type="HAMAP-Rule" id="MF_00265"/>
    </source>
</evidence>
<dbReference type="EC" id="3.1.-.-" evidence="8"/>
<reference evidence="10 11" key="1">
    <citation type="journal article" date="2019" name="Int. J. Syst. Evol. Microbiol.">
        <title>The Global Catalogue of Microorganisms (GCM) 10K type strain sequencing project: providing services to taxonomists for standard genome sequencing and annotation.</title>
        <authorList>
            <consortium name="The Broad Institute Genomics Platform"/>
            <consortium name="The Broad Institute Genome Sequencing Center for Infectious Disease"/>
            <person name="Wu L."/>
            <person name="Ma J."/>
        </authorList>
    </citation>
    <scope>NUCLEOTIDE SEQUENCE [LARGE SCALE GENOMIC DNA]</scope>
    <source>
        <strain evidence="10 11">JCM 13581</strain>
    </source>
</reference>
<dbReference type="InterPro" id="IPR050556">
    <property type="entry name" value="Type_II_TA_system_RNase"/>
</dbReference>
<keyword evidence="5 8" id="KW-0378">Hydrolase</keyword>
<gene>
    <name evidence="10" type="primary">vapC21</name>
    <name evidence="8" type="synonym">vapC</name>
    <name evidence="10" type="ORF">GCM10009716_18230</name>
</gene>
<keyword evidence="11" id="KW-1185">Reference proteome</keyword>
<dbReference type="PANTHER" id="PTHR33653">
    <property type="entry name" value="RIBONUCLEASE VAPC2"/>
    <property type="match status" value="1"/>
</dbReference>
<evidence type="ECO:0000256" key="6">
    <source>
        <dbReference type="ARBA" id="ARBA00022842"/>
    </source>
</evidence>
<proteinExistence type="inferred from homology"/>
<keyword evidence="3 8" id="KW-0540">Nuclease</keyword>
<evidence type="ECO:0000256" key="5">
    <source>
        <dbReference type="ARBA" id="ARBA00022801"/>
    </source>
</evidence>
<dbReference type="HAMAP" id="MF_00265">
    <property type="entry name" value="VapC_Nob1"/>
    <property type="match status" value="1"/>
</dbReference>
<dbReference type="CDD" id="cd18755">
    <property type="entry name" value="PIN_MtVapC3_VapC21-like"/>
    <property type="match status" value="1"/>
</dbReference>
<organism evidence="10 11">
    <name type="scientific">Streptomyces sodiiphilus</name>
    <dbReference type="NCBI Taxonomy" id="226217"/>
    <lineage>
        <taxon>Bacteria</taxon>
        <taxon>Bacillati</taxon>
        <taxon>Actinomycetota</taxon>
        <taxon>Actinomycetes</taxon>
        <taxon>Kitasatosporales</taxon>
        <taxon>Streptomycetaceae</taxon>
        <taxon>Streptomyces</taxon>
    </lineage>
</organism>
<feature type="binding site" evidence="8">
    <location>
        <position position="8"/>
    </location>
    <ligand>
        <name>Mg(2+)</name>
        <dbReference type="ChEBI" id="CHEBI:18420"/>
    </ligand>
</feature>
<feature type="domain" description="PIN" evidence="9">
    <location>
        <begin position="6"/>
        <end position="121"/>
    </location>
</feature>
<sequence>MRVRYLLDKSALARRGKPGVRAILDPLVQRGLLAVTGVVEVEMLYSARNAREADLIRDLLRGFDYLPCPDEVWDRALDIQVQAIRKGNHHALSTADLLIAATAERHRVSILHYDEDYEQIAAITGQPHQWVAEPGTAD</sequence>
<comment type="similarity">
    <text evidence="7 8">Belongs to the PINc/VapC protein family.</text>
</comment>
<comment type="cofactor">
    <cofactor evidence="1 8">
        <name>Mg(2+)</name>
        <dbReference type="ChEBI" id="CHEBI:18420"/>
    </cofactor>
</comment>
<dbReference type="SUPFAM" id="SSF88723">
    <property type="entry name" value="PIN domain-like"/>
    <property type="match status" value="1"/>
</dbReference>
<evidence type="ECO:0000256" key="3">
    <source>
        <dbReference type="ARBA" id="ARBA00022722"/>
    </source>
</evidence>
<feature type="binding site" evidence="8">
    <location>
        <position position="96"/>
    </location>
    <ligand>
        <name>Mg(2+)</name>
        <dbReference type="ChEBI" id="CHEBI:18420"/>
    </ligand>
</feature>
<evidence type="ECO:0000313" key="11">
    <source>
        <dbReference type="Proteomes" id="UP001501303"/>
    </source>
</evidence>
<comment type="caution">
    <text evidence="10">The sequence shown here is derived from an EMBL/GenBank/DDBJ whole genome shotgun (WGS) entry which is preliminary data.</text>
</comment>